<feature type="transmembrane region" description="Helical" evidence="1">
    <location>
        <begin position="275"/>
        <end position="294"/>
    </location>
</feature>
<dbReference type="EMBL" id="BRLB01000031">
    <property type="protein sequence ID" value="GKX32302.1"/>
    <property type="molecule type" value="Genomic_DNA"/>
</dbReference>
<reference evidence="2" key="1">
    <citation type="submission" date="2022-06" db="EMBL/GenBank/DDBJ databases">
        <title>Vallitalea longa sp. nov., an anaerobic bacterium isolated from marine sediment.</title>
        <authorList>
            <person name="Hirano S."/>
            <person name="Terahara T."/>
            <person name="Mori K."/>
            <person name="Hamada M."/>
            <person name="Matsumoto R."/>
            <person name="Kobayashi T."/>
        </authorList>
    </citation>
    <scope>NUCLEOTIDE SEQUENCE</scope>
    <source>
        <strain evidence="2">SH18-1</strain>
    </source>
</reference>
<evidence type="ECO:0000313" key="3">
    <source>
        <dbReference type="Proteomes" id="UP001144256"/>
    </source>
</evidence>
<accession>A0A9W5YE57</accession>
<sequence length="338" mass="39221">MKGLIKELYGLVTVSHLSVILTIIILILNAIIIIELVSRINIKPIFNKTLNSLKGSMNTLDRKAKRNLIKVIKTQMQEDYTIKLNLLETLDITLIQRSNIKRYIPFANVYTLITFQGCIFIGLFSKVYGYFYSIITTSLICAFLSFLPIAILDIMGQYNSNKIRKLVSDFLSVLNSFLEVKNNLVYALDKTIEVMPEPFNTYLIECVVQIKNGVDTEVALDLLSYKVNIKEFYNIILNLKQNIKCKGNTIALIRRLEEEAHMIEKEYTNRKMQNYINQIMLYIIMIVAVILVYYSIQVNETLSDLYLHTTEGKVILDISTIIFFMGFYWNIKIKKFDY</sequence>
<feature type="transmembrane region" description="Helical" evidence="1">
    <location>
        <begin position="103"/>
        <end position="124"/>
    </location>
</feature>
<organism evidence="2 3">
    <name type="scientific">Vallitalea longa</name>
    <dbReference type="NCBI Taxonomy" id="2936439"/>
    <lineage>
        <taxon>Bacteria</taxon>
        <taxon>Bacillati</taxon>
        <taxon>Bacillota</taxon>
        <taxon>Clostridia</taxon>
        <taxon>Lachnospirales</taxon>
        <taxon>Vallitaleaceae</taxon>
        <taxon>Vallitalea</taxon>
    </lineage>
</organism>
<keyword evidence="3" id="KW-1185">Reference proteome</keyword>
<evidence type="ECO:0008006" key="4">
    <source>
        <dbReference type="Google" id="ProtNLM"/>
    </source>
</evidence>
<evidence type="ECO:0000313" key="2">
    <source>
        <dbReference type="EMBL" id="GKX32302.1"/>
    </source>
</evidence>
<evidence type="ECO:0000256" key="1">
    <source>
        <dbReference type="SAM" id="Phobius"/>
    </source>
</evidence>
<feature type="transmembrane region" description="Helical" evidence="1">
    <location>
        <begin position="17"/>
        <end position="38"/>
    </location>
</feature>
<keyword evidence="1" id="KW-0812">Transmembrane</keyword>
<feature type="transmembrane region" description="Helical" evidence="1">
    <location>
        <begin position="130"/>
        <end position="155"/>
    </location>
</feature>
<gene>
    <name evidence="2" type="ORF">SH1V18_47820</name>
</gene>
<dbReference type="PANTHER" id="PTHR35007:SF2">
    <property type="entry name" value="PILUS ASSEMBLE PROTEIN"/>
    <property type="match status" value="1"/>
</dbReference>
<keyword evidence="1" id="KW-0472">Membrane</keyword>
<proteinExistence type="predicted"/>
<feature type="transmembrane region" description="Helical" evidence="1">
    <location>
        <begin position="314"/>
        <end position="331"/>
    </location>
</feature>
<protein>
    <recommendedName>
        <fullName evidence="4">Flp pilus assembly protein TadB</fullName>
    </recommendedName>
</protein>
<dbReference type="Proteomes" id="UP001144256">
    <property type="component" value="Unassembled WGS sequence"/>
</dbReference>
<dbReference type="RefSeq" id="WP_281819784.1">
    <property type="nucleotide sequence ID" value="NZ_BRLB01000031.1"/>
</dbReference>
<dbReference type="AlphaFoldDB" id="A0A9W5YE57"/>
<dbReference type="PANTHER" id="PTHR35007">
    <property type="entry name" value="INTEGRAL MEMBRANE PROTEIN-RELATED"/>
    <property type="match status" value="1"/>
</dbReference>
<keyword evidence="1" id="KW-1133">Transmembrane helix</keyword>
<name>A0A9W5YE57_9FIRM</name>
<comment type="caution">
    <text evidence="2">The sequence shown here is derived from an EMBL/GenBank/DDBJ whole genome shotgun (WGS) entry which is preliminary data.</text>
</comment>